<dbReference type="EC" id="3.4.21.92" evidence="7"/>
<name>A0A4V3FFM3_9BACT</name>
<keyword evidence="2 7" id="KW-0963">Cytoplasm</keyword>
<accession>A0A4V3FFM3</accession>
<dbReference type="GO" id="GO:0004176">
    <property type="term" value="F:ATP-dependent peptidase activity"/>
    <property type="evidence" value="ECO:0007669"/>
    <property type="project" value="InterPro"/>
</dbReference>
<dbReference type="Proteomes" id="UP000295662">
    <property type="component" value="Unassembled WGS sequence"/>
</dbReference>
<evidence type="ECO:0000256" key="5">
    <source>
        <dbReference type="ARBA" id="ARBA00022825"/>
    </source>
</evidence>
<feature type="active site" description="Nucleophile" evidence="7">
    <location>
        <position position="134"/>
    </location>
</feature>
<dbReference type="InterPro" id="IPR001907">
    <property type="entry name" value="ClpP"/>
</dbReference>
<dbReference type="SUPFAM" id="SSF52096">
    <property type="entry name" value="ClpP/crotonase"/>
    <property type="match status" value="1"/>
</dbReference>
<comment type="subcellular location">
    <subcellularLocation>
        <location evidence="7">Cytoplasm</location>
    </subcellularLocation>
</comment>
<dbReference type="InterPro" id="IPR029045">
    <property type="entry name" value="ClpP/crotonase-like_dom_sf"/>
</dbReference>
<dbReference type="PANTHER" id="PTHR10381">
    <property type="entry name" value="ATP-DEPENDENT CLP PROTEASE PROTEOLYTIC SUBUNIT"/>
    <property type="match status" value="1"/>
</dbReference>
<keyword evidence="5 7" id="KW-0720">Serine protease</keyword>
<protein>
    <recommendedName>
        <fullName evidence="7 8">ATP-dependent Clp protease proteolytic subunit</fullName>
        <ecNumber evidence="7">3.4.21.92</ecNumber>
    </recommendedName>
    <alternativeName>
        <fullName evidence="7">Endopeptidase Clp</fullName>
    </alternativeName>
</protein>
<evidence type="ECO:0000256" key="1">
    <source>
        <dbReference type="ARBA" id="ARBA00007039"/>
    </source>
</evidence>
<comment type="subunit">
    <text evidence="7">Fourteen ClpP subunits assemble into 2 heptameric rings which stack back to back to give a disk-like structure with a central cavity, resembling the structure of eukaryotic proteasomes.</text>
</comment>
<sequence length="238" mass="26355">MALFDKPGRHPLITDTYLMSHSPTDFPGSIAPPSPSNYIYPTVIETEGRNERQYDIFSRLLKDRIIFLGSEVNDQVANVIIAQFLFLQMSDPKKDIHFYINSPGGSVTAGLAIYDTMQFVTCDVNTYCIGICASMGAVLLASGTKGKRFALPNSDIMIHQVSGGARGTASDVERTVDFMYKLKRRLNRILAHHCGKTPEVIERDADRDNYMSAEEAAAYGLVDKVLQSNRELPPITTA</sequence>
<dbReference type="AlphaFoldDB" id="A0A4V3FFM3"/>
<dbReference type="GO" id="GO:0009368">
    <property type="term" value="C:endopeptidase Clp complex"/>
    <property type="evidence" value="ECO:0007669"/>
    <property type="project" value="TreeGrafter"/>
</dbReference>
<dbReference type="InterPro" id="IPR023562">
    <property type="entry name" value="ClpP/TepA"/>
</dbReference>
<evidence type="ECO:0000313" key="9">
    <source>
        <dbReference type="EMBL" id="TDU71303.1"/>
    </source>
</evidence>
<dbReference type="GO" id="GO:0004252">
    <property type="term" value="F:serine-type endopeptidase activity"/>
    <property type="evidence" value="ECO:0007669"/>
    <property type="project" value="UniProtKB-UniRule"/>
</dbReference>
<keyword evidence="3 7" id="KW-0645">Protease</keyword>
<comment type="caution">
    <text evidence="9">The sequence shown here is derived from an EMBL/GenBank/DDBJ whole genome shotgun (WGS) entry which is preliminary data.</text>
</comment>
<evidence type="ECO:0000256" key="7">
    <source>
        <dbReference type="HAMAP-Rule" id="MF_00444"/>
    </source>
</evidence>
<evidence type="ECO:0000256" key="3">
    <source>
        <dbReference type="ARBA" id="ARBA00022670"/>
    </source>
</evidence>
<reference evidence="9 10" key="1">
    <citation type="submission" date="2019-03" db="EMBL/GenBank/DDBJ databases">
        <title>Genomic Encyclopedia of Archaeal and Bacterial Type Strains, Phase II (KMG-II): from individual species to whole genera.</title>
        <authorList>
            <person name="Goeker M."/>
        </authorList>
    </citation>
    <scope>NUCLEOTIDE SEQUENCE [LARGE SCALE GENOMIC DNA]</scope>
    <source>
        <strain evidence="9 10">ATCC 25309</strain>
    </source>
</reference>
<dbReference type="Pfam" id="PF00574">
    <property type="entry name" value="CLP_protease"/>
    <property type="match status" value="1"/>
</dbReference>
<organism evidence="9 10">
    <name type="scientific">Prosthecobacter fusiformis</name>
    <dbReference type="NCBI Taxonomy" id="48464"/>
    <lineage>
        <taxon>Bacteria</taxon>
        <taxon>Pseudomonadati</taxon>
        <taxon>Verrucomicrobiota</taxon>
        <taxon>Verrucomicrobiia</taxon>
        <taxon>Verrucomicrobiales</taxon>
        <taxon>Verrucomicrobiaceae</taxon>
        <taxon>Prosthecobacter</taxon>
    </lineage>
</organism>
<comment type="catalytic activity">
    <reaction evidence="6 7">
        <text>Hydrolysis of proteins to small peptides in the presence of ATP and magnesium. alpha-casein is the usual test substrate. In the absence of ATP, only oligopeptides shorter than five residues are hydrolyzed (such as succinyl-Leu-Tyr-|-NHMec, and Leu-Tyr-Leu-|-Tyr-Trp, in which cleavage of the -Tyr-|-Leu- and -Tyr-|-Trp bonds also occurs).</text>
        <dbReference type="EC" id="3.4.21.92"/>
    </reaction>
</comment>
<dbReference type="GO" id="GO:0006515">
    <property type="term" value="P:protein quality control for misfolded or incompletely synthesized proteins"/>
    <property type="evidence" value="ECO:0007669"/>
    <property type="project" value="TreeGrafter"/>
</dbReference>
<dbReference type="CDD" id="cd07017">
    <property type="entry name" value="S14_ClpP_2"/>
    <property type="match status" value="1"/>
</dbReference>
<feature type="active site" evidence="7">
    <location>
        <position position="159"/>
    </location>
</feature>
<proteinExistence type="inferred from homology"/>
<evidence type="ECO:0000256" key="8">
    <source>
        <dbReference type="RuleBase" id="RU003567"/>
    </source>
</evidence>
<evidence type="ECO:0000313" key="10">
    <source>
        <dbReference type="Proteomes" id="UP000295662"/>
    </source>
</evidence>
<keyword evidence="10" id="KW-1185">Reference proteome</keyword>
<dbReference type="NCBIfam" id="NF009205">
    <property type="entry name" value="PRK12553.1"/>
    <property type="match status" value="1"/>
</dbReference>
<comment type="similarity">
    <text evidence="1 7 8">Belongs to the peptidase S14 family.</text>
</comment>
<evidence type="ECO:0000256" key="6">
    <source>
        <dbReference type="ARBA" id="ARBA00034021"/>
    </source>
</evidence>
<dbReference type="NCBIfam" id="NF001368">
    <property type="entry name" value="PRK00277.1"/>
    <property type="match status" value="1"/>
</dbReference>
<keyword evidence="4 7" id="KW-0378">Hydrolase</keyword>
<dbReference type="EMBL" id="SOCA01000003">
    <property type="protein sequence ID" value="TDU71303.1"/>
    <property type="molecule type" value="Genomic_DNA"/>
</dbReference>
<dbReference type="PRINTS" id="PR00127">
    <property type="entry name" value="CLPPROTEASEP"/>
</dbReference>
<dbReference type="HAMAP" id="MF_00444">
    <property type="entry name" value="ClpP"/>
    <property type="match status" value="1"/>
</dbReference>
<dbReference type="GO" id="GO:0005737">
    <property type="term" value="C:cytoplasm"/>
    <property type="evidence" value="ECO:0007669"/>
    <property type="project" value="UniProtKB-SubCell"/>
</dbReference>
<evidence type="ECO:0000256" key="4">
    <source>
        <dbReference type="ARBA" id="ARBA00022801"/>
    </source>
</evidence>
<dbReference type="Gene3D" id="3.90.226.10">
    <property type="entry name" value="2-enoyl-CoA Hydratase, Chain A, domain 1"/>
    <property type="match status" value="1"/>
</dbReference>
<gene>
    <name evidence="7" type="primary">clpP</name>
    <name evidence="9" type="ORF">EI77_02426</name>
</gene>
<evidence type="ECO:0000256" key="2">
    <source>
        <dbReference type="ARBA" id="ARBA00022490"/>
    </source>
</evidence>
<dbReference type="FunFam" id="3.90.226.10:FF:000001">
    <property type="entry name" value="ATP-dependent Clp protease proteolytic subunit"/>
    <property type="match status" value="1"/>
</dbReference>
<dbReference type="GO" id="GO:0051117">
    <property type="term" value="F:ATPase binding"/>
    <property type="evidence" value="ECO:0007669"/>
    <property type="project" value="TreeGrafter"/>
</dbReference>
<comment type="function">
    <text evidence="7">Cleaves peptides in various proteins in a process that requires ATP hydrolysis. Has a chymotrypsin-like activity. Plays a major role in the degradation of misfolded proteins.</text>
</comment>
<dbReference type="PANTHER" id="PTHR10381:SF70">
    <property type="entry name" value="ATP-DEPENDENT CLP PROTEASE PROTEOLYTIC SUBUNIT"/>
    <property type="match status" value="1"/>
</dbReference>